<dbReference type="RefSeq" id="XP_007827830.1">
    <property type="nucleotide sequence ID" value="XM_007829639.1"/>
</dbReference>
<sequence>MAEVPVVQILQKDNYANQHIVSLPDEVPYPPLTNPSSLRIRTKVLSLTVNNLTYAKLGFLLKWWDFHPLPPSTPSALSDPAKYGRTNCWGYAEVLESTVTSVSKGSYLFGYLPLGNLAQDVTVKEGEVSGQVLITNDYRQGIMPIYNRYLVFPASLREQIDAKADTVAMDAAVRIMYETSYLLNHFAFAEKSDDILHPASDTSRPWGTGEADLAGATVILFAPGSKVAAAFAFELRHARKQAKAKRIIGAASEYSKSFVEGTGLYDEVVSTSSSPTELLAKWQVGPEDRVVIVDFGGRAGVAPKWAAEIQKTNSRFTILSVGPSISASSPQDVLQSMGSATGGAIISSANDMRSRAIEKLGEQEYWKGLNSAWEGFRNQGIKGLKFKWGHGMDDVKKGWDALCTGSVVPEEGLVFLL</sequence>
<accession>W3XMS4</accession>
<evidence type="ECO:0000313" key="1">
    <source>
        <dbReference type="EMBL" id="ETS87230.1"/>
    </source>
</evidence>
<evidence type="ECO:0008006" key="3">
    <source>
        <dbReference type="Google" id="ProtNLM"/>
    </source>
</evidence>
<reference evidence="2" key="1">
    <citation type="journal article" date="2015" name="BMC Genomics">
        <title>Genomic and transcriptomic analysis of the endophytic fungus Pestalotiopsis fici reveals its lifestyle and high potential for synthesis of natural products.</title>
        <authorList>
            <person name="Wang X."/>
            <person name="Zhang X."/>
            <person name="Liu L."/>
            <person name="Xiang M."/>
            <person name="Wang W."/>
            <person name="Sun X."/>
            <person name="Che Y."/>
            <person name="Guo L."/>
            <person name="Liu G."/>
            <person name="Guo L."/>
            <person name="Wang C."/>
            <person name="Yin W.B."/>
            <person name="Stadler M."/>
            <person name="Zhang X."/>
            <person name="Liu X."/>
        </authorList>
    </citation>
    <scope>NUCLEOTIDE SEQUENCE [LARGE SCALE GENOMIC DNA]</scope>
    <source>
        <strain evidence="2">W106-1 / CGMCC3.15140</strain>
    </source>
</reference>
<dbReference type="GeneID" id="19266071"/>
<keyword evidence="2" id="KW-1185">Reference proteome</keyword>
<dbReference type="AlphaFoldDB" id="W3XMS4"/>
<dbReference type="KEGG" id="pfy:PFICI_01058"/>
<evidence type="ECO:0000313" key="2">
    <source>
        <dbReference type="Proteomes" id="UP000030651"/>
    </source>
</evidence>
<dbReference type="HOGENOM" id="CLU_037224_0_0_1"/>
<dbReference type="OMA" id="PIHPLGN"/>
<proteinExistence type="predicted"/>
<dbReference type="Pfam" id="PF11017">
    <property type="entry name" value="DUF2855"/>
    <property type="match status" value="1"/>
</dbReference>
<dbReference type="STRING" id="1229662.W3XMS4"/>
<dbReference type="InterPro" id="IPR021276">
    <property type="entry name" value="DUF2855"/>
</dbReference>
<dbReference type="InParanoid" id="W3XMS4"/>
<dbReference type="eggNOG" id="ENOG502S6RS">
    <property type="taxonomic scope" value="Eukaryota"/>
</dbReference>
<protein>
    <recommendedName>
        <fullName evidence="3">Enoyl reductase (ER) domain-containing protein</fullName>
    </recommendedName>
</protein>
<gene>
    <name evidence="1" type="ORF">PFICI_01058</name>
</gene>
<dbReference type="EMBL" id="KI912109">
    <property type="protein sequence ID" value="ETS87230.1"/>
    <property type="molecule type" value="Genomic_DNA"/>
</dbReference>
<dbReference type="Proteomes" id="UP000030651">
    <property type="component" value="Unassembled WGS sequence"/>
</dbReference>
<name>W3XMS4_PESFW</name>
<dbReference type="OrthoDB" id="192702at2759"/>
<organism evidence="1 2">
    <name type="scientific">Pestalotiopsis fici (strain W106-1 / CGMCC3.15140)</name>
    <dbReference type="NCBI Taxonomy" id="1229662"/>
    <lineage>
        <taxon>Eukaryota</taxon>
        <taxon>Fungi</taxon>
        <taxon>Dikarya</taxon>
        <taxon>Ascomycota</taxon>
        <taxon>Pezizomycotina</taxon>
        <taxon>Sordariomycetes</taxon>
        <taxon>Xylariomycetidae</taxon>
        <taxon>Amphisphaeriales</taxon>
        <taxon>Sporocadaceae</taxon>
        <taxon>Pestalotiopsis</taxon>
    </lineage>
</organism>